<evidence type="ECO:0000313" key="1">
    <source>
        <dbReference type="EMBL" id="EGG50023.1"/>
    </source>
</evidence>
<organism evidence="1 2">
    <name type="scientific">Parasutterella excrementihominis YIT 11859</name>
    <dbReference type="NCBI Taxonomy" id="762966"/>
    <lineage>
        <taxon>Bacteria</taxon>
        <taxon>Pseudomonadati</taxon>
        <taxon>Pseudomonadota</taxon>
        <taxon>Betaproteobacteria</taxon>
        <taxon>Burkholderiales</taxon>
        <taxon>Sutterellaceae</taxon>
        <taxon>Parasutterella</taxon>
    </lineage>
</organism>
<proteinExistence type="predicted"/>
<dbReference type="EMBL" id="AFBP01000103">
    <property type="protein sequence ID" value="EGG50023.1"/>
    <property type="molecule type" value="Genomic_DNA"/>
</dbReference>
<keyword evidence="2" id="KW-1185">Reference proteome</keyword>
<sequence length="45" mass="5335">MLKRLSGRFFYKGSFRICNYNPNLLNRNFCNGYETSKRYFSSGAL</sequence>
<name>F3QP70_9BURK</name>
<dbReference type="Proteomes" id="UP000005156">
    <property type="component" value="Unassembled WGS sequence"/>
</dbReference>
<comment type="caution">
    <text evidence="1">The sequence shown here is derived from an EMBL/GenBank/DDBJ whole genome shotgun (WGS) entry which is preliminary data.</text>
</comment>
<evidence type="ECO:0000313" key="2">
    <source>
        <dbReference type="Proteomes" id="UP000005156"/>
    </source>
</evidence>
<reference evidence="1 2" key="1">
    <citation type="submission" date="2011-02" db="EMBL/GenBank/DDBJ databases">
        <authorList>
            <person name="Weinstock G."/>
            <person name="Sodergren E."/>
            <person name="Clifton S."/>
            <person name="Fulton L."/>
            <person name="Fulton B."/>
            <person name="Courtney L."/>
            <person name="Fronick C."/>
            <person name="Harrison M."/>
            <person name="Strong C."/>
            <person name="Farmer C."/>
            <person name="Delahaunty K."/>
            <person name="Markovic C."/>
            <person name="Hall O."/>
            <person name="Minx P."/>
            <person name="Tomlinson C."/>
            <person name="Mitreva M."/>
            <person name="Hou S."/>
            <person name="Chen J."/>
            <person name="Wollam A."/>
            <person name="Pepin K.H."/>
            <person name="Johnson M."/>
            <person name="Bhonagiri V."/>
            <person name="Zhang X."/>
            <person name="Suruliraj S."/>
            <person name="Warren W."/>
            <person name="Chinwalla A."/>
            <person name="Mardis E.R."/>
            <person name="Wilson R.K."/>
        </authorList>
    </citation>
    <scope>NUCLEOTIDE SEQUENCE [LARGE SCALE GENOMIC DNA]</scope>
    <source>
        <strain evidence="1 2">YIT 11859</strain>
    </source>
</reference>
<accession>F3QP70</accession>
<dbReference type="HOGENOM" id="CLU_3203032_0_0_4"/>
<dbReference type="AlphaFoldDB" id="F3QP70"/>
<gene>
    <name evidence="1" type="ORF">HMPREF9439_02766</name>
</gene>
<protein>
    <submittedName>
        <fullName evidence="1">Uncharacterized protein</fullName>
    </submittedName>
</protein>